<name>A0AAQ4F8L4_AMBAM</name>
<keyword evidence="2" id="KW-1185">Reference proteome</keyword>
<accession>A0AAQ4F8L4</accession>
<dbReference type="EMBL" id="JARKHS020005808">
    <property type="protein sequence ID" value="KAK8783203.1"/>
    <property type="molecule type" value="Genomic_DNA"/>
</dbReference>
<dbReference type="Proteomes" id="UP001321473">
    <property type="component" value="Unassembled WGS sequence"/>
</dbReference>
<proteinExistence type="predicted"/>
<feature type="non-terminal residue" evidence="1">
    <location>
        <position position="61"/>
    </location>
</feature>
<organism evidence="1 2">
    <name type="scientific">Amblyomma americanum</name>
    <name type="common">Lone star tick</name>
    <dbReference type="NCBI Taxonomy" id="6943"/>
    <lineage>
        <taxon>Eukaryota</taxon>
        <taxon>Metazoa</taxon>
        <taxon>Ecdysozoa</taxon>
        <taxon>Arthropoda</taxon>
        <taxon>Chelicerata</taxon>
        <taxon>Arachnida</taxon>
        <taxon>Acari</taxon>
        <taxon>Parasitiformes</taxon>
        <taxon>Ixodida</taxon>
        <taxon>Ixodoidea</taxon>
        <taxon>Ixodidae</taxon>
        <taxon>Amblyomminae</taxon>
        <taxon>Amblyomma</taxon>
    </lineage>
</organism>
<reference evidence="1 2" key="1">
    <citation type="journal article" date="2023" name="Arcadia Sci">
        <title>De novo assembly of a long-read Amblyomma americanum tick genome.</title>
        <authorList>
            <person name="Chou S."/>
            <person name="Poskanzer K.E."/>
            <person name="Rollins M."/>
            <person name="Thuy-Boun P.S."/>
        </authorList>
    </citation>
    <scope>NUCLEOTIDE SEQUENCE [LARGE SCALE GENOMIC DNA]</scope>
    <source>
        <strain evidence="1">F_SG_1</strain>
        <tissue evidence="1">Salivary glands</tissue>
    </source>
</reference>
<evidence type="ECO:0000313" key="2">
    <source>
        <dbReference type="Proteomes" id="UP001321473"/>
    </source>
</evidence>
<gene>
    <name evidence="1" type="ORF">V5799_015455</name>
</gene>
<protein>
    <submittedName>
        <fullName evidence="1">Uncharacterized protein</fullName>
    </submittedName>
</protein>
<sequence length="61" mass="6567">MTASPSCRASSRVQTTSVMESAVHLPLLKPVSCSGRKLVTLKIQVRRDRAIASMVLQAAEV</sequence>
<evidence type="ECO:0000313" key="1">
    <source>
        <dbReference type="EMBL" id="KAK8783203.1"/>
    </source>
</evidence>
<dbReference type="AlphaFoldDB" id="A0AAQ4F8L4"/>
<comment type="caution">
    <text evidence="1">The sequence shown here is derived from an EMBL/GenBank/DDBJ whole genome shotgun (WGS) entry which is preliminary data.</text>
</comment>